<dbReference type="Proteomes" id="UP001139981">
    <property type="component" value="Unassembled WGS sequence"/>
</dbReference>
<evidence type="ECO:0000313" key="1">
    <source>
        <dbReference type="EMBL" id="KAJ2894402.1"/>
    </source>
</evidence>
<evidence type="ECO:0000313" key="2">
    <source>
        <dbReference type="Proteomes" id="UP001139981"/>
    </source>
</evidence>
<comment type="caution">
    <text evidence="1">The sequence shown here is derived from an EMBL/GenBank/DDBJ whole genome shotgun (WGS) entry which is preliminary data.</text>
</comment>
<sequence>MGTHLESKKPFTGSPLYTSARLLLGSLERSIYDDLESLLYVFLDAFSTRPRTGASSNQPPGFTFYDNVSMASSRLTFMQSGECYLGLFGVVLNSTSVPANELNAMRRFLFFDDGIHIGARVLETSDFPRTFDFAAATEFLGKGAARKLQALVSGQTTPPASPAAPRDKQKRKRTRLSVTPPSVPVISSPSPRASNSNPGHRSRFSSTGSSAQTSVDPISTQPHPRQPTARKTILSTSTSVAAANRPIHQVSRIPKPPVASSRNARIPAKPAKAMGSNLAKTSIANPSTSRTKLNSAPGSSNSPNNHIKDKDN</sequence>
<protein>
    <submittedName>
        <fullName evidence="1">Uncharacterized protein</fullName>
    </submittedName>
</protein>
<dbReference type="EMBL" id="JANBVB010000417">
    <property type="protein sequence ID" value="KAJ2894402.1"/>
    <property type="molecule type" value="Genomic_DNA"/>
</dbReference>
<reference evidence="1" key="1">
    <citation type="submission" date="2022-07" db="EMBL/GenBank/DDBJ databases">
        <title>Phylogenomic reconstructions and comparative analyses of Kickxellomycotina fungi.</title>
        <authorList>
            <person name="Reynolds N.K."/>
            <person name="Stajich J.E."/>
            <person name="Barry K."/>
            <person name="Grigoriev I.V."/>
            <person name="Crous P."/>
            <person name="Smith M.E."/>
        </authorList>
    </citation>
    <scope>NUCLEOTIDE SEQUENCE</scope>
    <source>
        <strain evidence="1">CBS 190363</strain>
    </source>
</reference>
<accession>A0ACC1M313</accession>
<name>A0ACC1M313_9FUNG</name>
<gene>
    <name evidence="1" type="ORF">IWW38_002592</name>
</gene>
<keyword evidence="2" id="KW-1185">Reference proteome</keyword>
<organism evidence="1 2">
    <name type="scientific">Coemansia aciculifera</name>
    <dbReference type="NCBI Taxonomy" id="417176"/>
    <lineage>
        <taxon>Eukaryota</taxon>
        <taxon>Fungi</taxon>
        <taxon>Fungi incertae sedis</taxon>
        <taxon>Zoopagomycota</taxon>
        <taxon>Kickxellomycotina</taxon>
        <taxon>Kickxellomycetes</taxon>
        <taxon>Kickxellales</taxon>
        <taxon>Kickxellaceae</taxon>
        <taxon>Coemansia</taxon>
    </lineage>
</organism>
<proteinExistence type="predicted"/>